<dbReference type="InterPro" id="IPR002575">
    <property type="entry name" value="Aminoglycoside_PTrfase"/>
</dbReference>
<gene>
    <name evidence="2" type="ORF">J2853_009548</name>
</gene>
<evidence type="ECO:0000313" key="2">
    <source>
        <dbReference type="EMBL" id="MDP9850252.1"/>
    </source>
</evidence>
<accession>A0ABT9QU22</accession>
<dbReference type="Gene3D" id="3.90.1200.10">
    <property type="match status" value="1"/>
</dbReference>
<dbReference type="EMBL" id="JAUSQU010000002">
    <property type="protein sequence ID" value="MDP9850252.1"/>
    <property type="molecule type" value="Genomic_DNA"/>
</dbReference>
<proteinExistence type="predicted"/>
<name>A0ABT9QU22_9ACTN</name>
<feature type="domain" description="Aminoglycoside phosphotransferase" evidence="1">
    <location>
        <begin position="33"/>
        <end position="234"/>
    </location>
</feature>
<evidence type="ECO:0000259" key="1">
    <source>
        <dbReference type="Pfam" id="PF01636"/>
    </source>
</evidence>
<evidence type="ECO:0000313" key="3">
    <source>
        <dbReference type="Proteomes" id="UP001225356"/>
    </source>
</evidence>
<protein>
    <recommendedName>
        <fullName evidence="1">Aminoglycoside phosphotransferase domain-containing protein</fullName>
    </recommendedName>
</protein>
<organism evidence="2 3">
    <name type="scientific">Streptosporangium lutulentum</name>
    <dbReference type="NCBI Taxonomy" id="1461250"/>
    <lineage>
        <taxon>Bacteria</taxon>
        <taxon>Bacillati</taxon>
        <taxon>Actinomycetota</taxon>
        <taxon>Actinomycetes</taxon>
        <taxon>Streptosporangiales</taxon>
        <taxon>Streptosporangiaceae</taxon>
        <taxon>Streptosporangium</taxon>
    </lineage>
</organism>
<dbReference type="SUPFAM" id="SSF56112">
    <property type="entry name" value="Protein kinase-like (PK-like)"/>
    <property type="match status" value="1"/>
</dbReference>
<sequence length="293" mass="30964">MRHLLGHDVVEARSQDGGYTPGLAARLLLEDGSRAFLKGIALEHPVAGTYRQEAELSAALPEAAPVAALRWTRQVGGWVLLCFDDVADRHPALRPGSPDVAATVHAVSRLRETLTPCPLPAAPAVAEVLGPALRGWSRLTEDTPADLPAWARRNLMALTATESAWEAAAGGSTLVHGDIRPDNLLVREAGGEVVVVDWSYAHQGAAWIDVAALVPHLIMAGHAPAEAEAQLADAVAWGAAPAQVLTSWAVGCAGYWEHACRQPAPPGVPNLRGFQARAAAAALDWARYRTGWS</sequence>
<dbReference type="RefSeq" id="WP_307569183.1">
    <property type="nucleotide sequence ID" value="NZ_JAUSQU010000002.1"/>
</dbReference>
<comment type="caution">
    <text evidence="2">The sequence shown here is derived from an EMBL/GenBank/DDBJ whole genome shotgun (WGS) entry which is preliminary data.</text>
</comment>
<keyword evidence="3" id="KW-1185">Reference proteome</keyword>
<dbReference type="Pfam" id="PF01636">
    <property type="entry name" value="APH"/>
    <property type="match status" value="1"/>
</dbReference>
<dbReference type="InterPro" id="IPR011009">
    <property type="entry name" value="Kinase-like_dom_sf"/>
</dbReference>
<reference evidence="2 3" key="1">
    <citation type="submission" date="2023-07" db="EMBL/GenBank/DDBJ databases">
        <title>Sequencing the genomes of 1000 actinobacteria strains.</title>
        <authorList>
            <person name="Klenk H.-P."/>
        </authorList>
    </citation>
    <scope>NUCLEOTIDE SEQUENCE [LARGE SCALE GENOMIC DNA]</scope>
    <source>
        <strain evidence="2 3">DSM 46740</strain>
    </source>
</reference>
<dbReference type="Proteomes" id="UP001225356">
    <property type="component" value="Unassembled WGS sequence"/>
</dbReference>